<dbReference type="Pfam" id="PF22564">
    <property type="entry name" value="HAAS"/>
    <property type="match status" value="1"/>
</dbReference>
<name>A0A917G7C9_9BACI</name>
<keyword evidence="1" id="KW-0472">Membrane</keyword>
<accession>A0A917G7C9</accession>
<evidence type="ECO:0000313" key="3">
    <source>
        <dbReference type="Proteomes" id="UP000616608"/>
    </source>
</evidence>
<organism evidence="2 3">
    <name type="scientific">Lysinibacillus alkalisoli</name>
    <dbReference type="NCBI Taxonomy" id="1911548"/>
    <lineage>
        <taxon>Bacteria</taxon>
        <taxon>Bacillati</taxon>
        <taxon>Bacillota</taxon>
        <taxon>Bacilli</taxon>
        <taxon>Bacillales</taxon>
        <taxon>Bacillaceae</taxon>
        <taxon>Lysinibacillus</taxon>
    </lineage>
</organism>
<reference evidence="2" key="2">
    <citation type="submission" date="2020-09" db="EMBL/GenBank/DDBJ databases">
        <authorList>
            <person name="Sun Q."/>
            <person name="Zhou Y."/>
        </authorList>
    </citation>
    <scope>NUCLEOTIDE SEQUENCE</scope>
    <source>
        <strain evidence="2">CGMCC 1.15760</strain>
    </source>
</reference>
<dbReference type="Proteomes" id="UP000616608">
    <property type="component" value="Unassembled WGS sequence"/>
</dbReference>
<dbReference type="AlphaFoldDB" id="A0A917G7C9"/>
<keyword evidence="1" id="KW-0812">Transmembrane</keyword>
<comment type="caution">
    <text evidence="2">The sequence shown here is derived from an EMBL/GenBank/DDBJ whole genome shotgun (WGS) entry which is preliminary data.</text>
</comment>
<evidence type="ECO:0000256" key="1">
    <source>
        <dbReference type="SAM" id="Phobius"/>
    </source>
</evidence>
<dbReference type="RefSeq" id="WP_188615031.1">
    <property type="nucleotide sequence ID" value="NZ_BMJT01000006.1"/>
</dbReference>
<dbReference type="EMBL" id="BMJT01000006">
    <property type="protein sequence ID" value="GGG26405.1"/>
    <property type="molecule type" value="Genomic_DNA"/>
</dbReference>
<keyword evidence="3" id="KW-1185">Reference proteome</keyword>
<evidence type="ECO:0000313" key="2">
    <source>
        <dbReference type="EMBL" id="GGG26405.1"/>
    </source>
</evidence>
<feature type="transmembrane region" description="Helical" evidence="1">
    <location>
        <begin position="86"/>
        <end position="105"/>
    </location>
</feature>
<proteinExistence type="predicted"/>
<reference evidence="2" key="1">
    <citation type="journal article" date="2014" name="Int. J. Syst. Evol. Microbiol.">
        <title>Complete genome sequence of Corynebacterium casei LMG S-19264T (=DSM 44701T), isolated from a smear-ripened cheese.</title>
        <authorList>
            <consortium name="US DOE Joint Genome Institute (JGI-PGF)"/>
            <person name="Walter F."/>
            <person name="Albersmeier A."/>
            <person name="Kalinowski J."/>
            <person name="Ruckert C."/>
        </authorList>
    </citation>
    <scope>NUCLEOTIDE SEQUENCE</scope>
    <source>
        <strain evidence="2">CGMCC 1.15760</strain>
    </source>
</reference>
<feature type="transmembrane region" description="Helical" evidence="1">
    <location>
        <begin position="111"/>
        <end position="129"/>
    </location>
</feature>
<protein>
    <submittedName>
        <fullName evidence="2">Uncharacterized protein</fullName>
    </submittedName>
</protein>
<gene>
    <name evidence="2" type="ORF">GCM10007425_21240</name>
</gene>
<sequence>MNKIDNYFQDFEHYLTPLPKTEKQNIVNELKDHFLSMINDEMQQGLAENVAIEKVIDEFPPPKEHAKQYISMHTEPLYDVQVDFGFRYMLALAIMGLAEMALLFVKDELHFILAAIGFIMFIAGNNLVFRKSHWNRDNIKQLY</sequence>
<keyword evidence="1" id="KW-1133">Transmembrane helix</keyword>